<dbReference type="AlphaFoldDB" id="A0A182SDM7"/>
<name>A0A182SDM7_9DIPT</name>
<dbReference type="Proteomes" id="UP000075901">
    <property type="component" value="Unassembled WGS sequence"/>
</dbReference>
<reference evidence="3" key="1">
    <citation type="submission" date="2013-09" db="EMBL/GenBank/DDBJ databases">
        <title>The Genome Sequence of Anopheles maculatus species B.</title>
        <authorList>
            <consortium name="The Broad Institute Genomics Platform"/>
            <person name="Neafsey D.E."/>
            <person name="Besansky N."/>
            <person name="Howell P."/>
            <person name="Walton C."/>
            <person name="Young S.K."/>
            <person name="Zeng Q."/>
            <person name="Gargeya S."/>
            <person name="Fitzgerald M."/>
            <person name="Haas B."/>
            <person name="Abouelleil A."/>
            <person name="Allen A.W."/>
            <person name="Alvarado L."/>
            <person name="Arachchi H.M."/>
            <person name="Berlin A.M."/>
            <person name="Chapman S.B."/>
            <person name="Gainer-Dewar J."/>
            <person name="Goldberg J."/>
            <person name="Griggs A."/>
            <person name="Gujja S."/>
            <person name="Hansen M."/>
            <person name="Howarth C."/>
            <person name="Imamovic A."/>
            <person name="Ireland A."/>
            <person name="Larimer J."/>
            <person name="McCowan C."/>
            <person name="Murphy C."/>
            <person name="Pearson M."/>
            <person name="Poon T.W."/>
            <person name="Priest M."/>
            <person name="Roberts A."/>
            <person name="Saif S."/>
            <person name="Shea T."/>
            <person name="Sisk P."/>
            <person name="Sykes S."/>
            <person name="Wortman J."/>
            <person name="Nusbaum C."/>
            <person name="Birren B."/>
        </authorList>
    </citation>
    <scope>NUCLEOTIDE SEQUENCE [LARGE SCALE GENOMIC DNA]</scope>
    <source>
        <strain evidence="3">maculatus3</strain>
    </source>
</reference>
<dbReference type="InterPro" id="IPR057207">
    <property type="entry name" value="FBXL15_LRR"/>
</dbReference>
<dbReference type="EnsemblMetazoa" id="AMAM004671-RA">
    <property type="protein sequence ID" value="AMAM004671-PA"/>
    <property type="gene ID" value="AMAM004671"/>
</dbReference>
<dbReference type="GO" id="GO:0031146">
    <property type="term" value="P:SCF-dependent proteasomal ubiquitin-dependent protein catabolic process"/>
    <property type="evidence" value="ECO:0007669"/>
    <property type="project" value="TreeGrafter"/>
</dbReference>
<dbReference type="CDD" id="cd22126">
    <property type="entry name" value="F-box_FBXL15"/>
    <property type="match status" value="1"/>
</dbReference>
<reference evidence="2" key="2">
    <citation type="submission" date="2020-05" db="UniProtKB">
        <authorList>
            <consortium name="EnsemblMetazoa"/>
        </authorList>
    </citation>
    <scope>IDENTIFICATION</scope>
    <source>
        <strain evidence="2">maculatus3</strain>
    </source>
</reference>
<protein>
    <recommendedName>
        <fullName evidence="1">F-box/LRR-repeat protein 15-like leucin rich repeat domain-containing protein</fullName>
    </recommendedName>
</protein>
<evidence type="ECO:0000313" key="3">
    <source>
        <dbReference type="Proteomes" id="UP000075901"/>
    </source>
</evidence>
<dbReference type="SMART" id="SM00367">
    <property type="entry name" value="LRR_CC"/>
    <property type="match status" value="5"/>
</dbReference>
<dbReference type="SUPFAM" id="SSF52047">
    <property type="entry name" value="RNI-like"/>
    <property type="match status" value="1"/>
</dbReference>
<dbReference type="InterPro" id="IPR006553">
    <property type="entry name" value="Leu-rich_rpt_Cys-con_subtyp"/>
</dbReference>
<dbReference type="Pfam" id="PF25372">
    <property type="entry name" value="DUF7885"/>
    <property type="match status" value="1"/>
</dbReference>
<dbReference type="PANTHER" id="PTHR13318">
    <property type="entry name" value="PARTNER OF PAIRED, ISOFORM B-RELATED"/>
    <property type="match status" value="1"/>
</dbReference>
<evidence type="ECO:0000313" key="2">
    <source>
        <dbReference type="EnsemblMetazoa" id="AMAM004671-PA"/>
    </source>
</evidence>
<dbReference type="FunFam" id="3.80.10.10:FF:000574">
    <property type="entry name" value="Jetlag, isoform A"/>
    <property type="match status" value="1"/>
</dbReference>
<dbReference type="GO" id="GO:0019005">
    <property type="term" value="C:SCF ubiquitin ligase complex"/>
    <property type="evidence" value="ECO:0007669"/>
    <property type="project" value="TreeGrafter"/>
</dbReference>
<dbReference type="PANTHER" id="PTHR13318:SF105">
    <property type="entry name" value="F-BOX_LRR-REPEAT PROTEIN 3"/>
    <property type="match status" value="1"/>
</dbReference>
<dbReference type="Gene3D" id="3.80.10.10">
    <property type="entry name" value="Ribonuclease Inhibitor"/>
    <property type="match status" value="1"/>
</dbReference>
<organism evidence="2 3">
    <name type="scientific">Anopheles maculatus</name>
    <dbReference type="NCBI Taxonomy" id="74869"/>
    <lineage>
        <taxon>Eukaryota</taxon>
        <taxon>Metazoa</taxon>
        <taxon>Ecdysozoa</taxon>
        <taxon>Arthropoda</taxon>
        <taxon>Hexapoda</taxon>
        <taxon>Insecta</taxon>
        <taxon>Pterygota</taxon>
        <taxon>Neoptera</taxon>
        <taxon>Endopterygota</taxon>
        <taxon>Diptera</taxon>
        <taxon>Nematocera</taxon>
        <taxon>Culicoidea</taxon>
        <taxon>Culicidae</taxon>
        <taxon>Anophelinae</taxon>
        <taxon>Anopheles</taxon>
        <taxon>Anopheles maculatus group</taxon>
    </lineage>
</organism>
<proteinExistence type="predicted"/>
<keyword evidence="3" id="KW-1185">Reference proteome</keyword>
<evidence type="ECO:0000259" key="1">
    <source>
        <dbReference type="Pfam" id="PF25372"/>
    </source>
</evidence>
<dbReference type="InterPro" id="IPR032675">
    <property type="entry name" value="LRR_dom_sf"/>
</dbReference>
<dbReference type="VEuPathDB" id="VectorBase:AMAM004671"/>
<feature type="domain" description="F-box/LRR-repeat protein 15-like leucin rich repeat" evidence="1">
    <location>
        <begin position="72"/>
        <end position="261"/>
    </location>
</feature>
<sequence length="298" mass="33869">MADSDHHNDSDGLSLFDIVWEDVLYVKLFPLLSLKDLFSLRCCSRLAKTFVDNGFHRLREINLSGNNSPHLELAFTVLAENCRNVRVINLARCNWLQDSVLCPLLKHNPKLTRINLSDCLNITPRSMQPIIIGCKQLTTLKLSRCHWLTIGAMEALTLHHTKIQELDISHCAALNERCITVFLLNCRMLKTLSLSNVPAVTDNLLLAIAKHSKFIKNLNLVGCYLITDRGVLAISICCKELESLMVRECPHVTENSLAVLRGRVFIDRPRVYQPDMNMVPNMGFPRLFLQLLILTEKL</sequence>
<accession>A0A182SDM7</accession>